<dbReference type="GO" id="GO:0005737">
    <property type="term" value="C:cytoplasm"/>
    <property type="evidence" value="ECO:0007669"/>
    <property type="project" value="UniProtKB-SubCell"/>
</dbReference>
<evidence type="ECO:0000256" key="5">
    <source>
        <dbReference type="ARBA" id="ARBA00022833"/>
    </source>
</evidence>
<feature type="region of interest" description="Disordered" evidence="9">
    <location>
        <begin position="522"/>
        <end position="588"/>
    </location>
</feature>
<organism evidence="11 12">
    <name type="scientific">Steinernema glaseri</name>
    <dbReference type="NCBI Taxonomy" id="37863"/>
    <lineage>
        <taxon>Eukaryota</taxon>
        <taxon>Metazoa</taxon>
        <taxon>Ecdysozoa</taxon>
        <taxon>Nematoda</taxon>
        <taxon>Chromadorea</taxon>
        <taxon>Rhabditida</taxon>
        <taxon>Tylenchina</taxon>
        <taxon>Panagrolaimomorpha</taxon>
        <taxon>Strongyloidoidea</taxon>
        <taxon>Steinernematidae</taxon>
        <taxon>Steinernema</taxon>
    </lineage>
</organism>
<dbReference type="Gene3D" id="4.10.60.30">
    <property type="entry name" value="Nanos, RNA-binding domain"/>
    <property type="match status" value="1"/>
</dbReference>
<keyword evidence="3" id="KW-0479">Metal-binding</keyword>
<dbReference type="PROSITE" id="PS51522">
    <property type="entry name" value="ZF_NANOS"/>
    <property type="match status" value="1"/>
</dbReference>
<accession>A0A1I7YFH5</accession>
<dbReference type="InterPro" id="IPR008705">
    <property type="entry name" value="Nanos/Xcar2"/>
</dbReference>
<feature type="compositionally biased region" description="Polar residues" evidence="9">
    <location>
        <begin position="575"/>
        <end position="588"/>
    </location>
</feature>
<dbReference type="WBParaSite" id="L893_g15608.t2">
    <property type="protein sequence ID" value="L893_g15608.t2"/>
    <property type="gene ID" value="L893_g15608"/>
</dbReference>
<evidence type="ECO:0000256" key="8">
    <source>
        <dbReference type="PROSITE-ProRule" id="PRU00855"/>
    </source>
</evidence>
<dbReference type="AlphaFoldDB" id="A0A1I7YFH5"/>
<evidence type="ECO:0000256" key="1">
    <source>
        <dbReference type="ARBA" id="ARBA00004496"/>
    </source>
</evidence>
<evidence type="ECO:0000313" key="11">
    <source>
        <dbReference type="Proteomes" id="UP000095287"/>
    </source>
</evidence>
<keyword evidence="2" id="KW-0963">Cytoplasm</keyword>
<evidence type="ECO:0000256" key="2">
    <source>
        <dbReference type="ARBA" id="ARBA00022490"/>
    </source>
</evidence>
<keyword evidence="6 8" id="KW-0810">Translation regulation</keyword>
<keyword evidence="5" id="KW-0862">Zinc</keyword>
<dbReference type="Proteomes" id="UP000095287">
    <property type="component" value="Unplaced"/>
</dbReference>
<dbReference type="Pfam" id="PF05741">
    <property type="entry name" value="zf-nanos"/>
    <property type="match status" value="1"/>
</dbReference>
<dbReference type="PANTHER" id="PTHR12887">
    <property type="entry name" value="NANOS PROTEIN"/>
    <property type="match status" value="1"/>
</dbReference>
<keyword evidence="4 8" id="KW-0863">Zinc-finger</keyword>
<feature type="region of interest" description="Disordered" evidence="9">
    <location>
        <begin position="248"/>
        <end position="267"/>
    </location>
</feature>
<comment type="similarity">
    <text evidence="8">Belongs to the nanos family.</text>
</comment>
<sequence>MNCPAPQYAVRQQHPHNYGQPLPTGHHPPQPYFQQQVQPNYMHSPMPIRFPCMPQQQYSQQQYQQVPQYPQFNHPPQQPPLIMNSNPAQTQVARRPQFRPQHMPDGMTNGPQYGNGNSMNVAETVSYPPCNNDASQNQLPQYPHKQMPNMGMPLPAPAPHHQIPPVVHPYFIDQSRFMPPGNLPHQTMQHMSYPLEMMQYQMMQQHQQQQQTQFYRPPMAHQPPSRPESVMYQDPNMNYESNSYDHSMTYRSDNESHPGKESVPPKDPVNVRAHGSIATPQQHSSTTSIASIVSDIIQEKIQAKNRAFVEAQENEKNIVNEISEQSSTKVVSQPPVNMVTEELKENANDATPPDSQFCTLCEARQHPKSVYTSHCLRDEQNRASCPVLRAKVCPVCQATGDNAHDVFFCPARKDQRTAYMNSFLRSQADLENNLEQISLHDGEHVDDTASEHPIYEHEMHDQQDLEHEVSSIAESYTSSIPFRPGSAAATNSSIVGSPEPPSKQDYPTQKVWVNSAYQRKNHYHRGSRGGHGHAHGHHRHAENGNHTTAPKSKENINNSSENYSTKKRRGCTRNCPKNCTTKHFPNRQ</sequence>
<dbReference type="GO" id="GO:0003723">
    <property type="term" value="F:RNA binding"/>
    <property type="evidence" value="ECO:0007669"/>
    <property type="project" value="UniProtKB-UniRule"/>
</dbReference>
<dbReference type="GO" id="GO:0008270">
    <property type="term" value="F:zinc ion binding"/>
    <property type="evidence" value="ECO:0007669"/>
    <property type="project" value="UniProtKB-KW"/>
</dbReference>
<dbReference type="InterPro" id="IPR038129">
    <property type="entry name" value="Nanos_sf"/>
</dbReference>
<evidence type="ECO:0000256" key="3">
    <source>
        <dbReference type="ARBA" id="ARBA00022723"/>
    </source>
</evidence>
<dbReference type="InterPro" id="IPR024161">
    <property type="entry name" value="Znf_nanos-typ"/>
</dbReference>
<dbReference type="GO" id="GO:0006417">
    <property type="term" value="P:regulation of translation"/>
    <property type="evidence" value="ECO:0007669"/>
    <property type="project" value="UniProtKB-UniRule"/>
</dbReference>
<keyword evidence="11" id="KW-1185">Reference proteome</keyword>
<feature type="domain" description="Nanos-type" evidence="10">
    <location>
        <begin position="357"/>
        <end position="411"/>
    </location>
</feature>
<evidence type="ECO:0000256" key="4">
    <source>
        <dbReference type="ARBA" id="ARBA00022771"/>
    </source>
</evidence>
<evidence type="ECO:0000256" key="9">
    <source>
        <dbReference type="SAM" id="MobiDB-lite"/>
    </source>
</evidence>
<protein>
    <submittedName>
        <fullName evidence="12">Nanos-type domain-containing protein</fullName>
    </submittedName>
</protein>
<comment type="subcellular location">
    <subcellularLocation>
        <location evidence="1">Cytoplasm</location>
    </subcellularLocation>
</comment>
<keyword evidence="7 8" id="KW-0694">RNA-binding</keyword>
<feature type="region of interest" description="Disordered" evidence="9">
    <location>
        <begin position="482"/>
        <end position="507"/>
    </location>
</feature>
<evidence type="ECO:0000313" key="12">
    <source>
        <dbReference type="WBParaSite" id="L893_g15608.t2"/>
    </source>
</evidence>
<evidence type="ECO:0000259" key="10">
    <source>
        <dbReference type="PROSITE" id="PS51522"/>
    </source>
</evidence>
<feature type="compositionally biased region" description="Basic residues" evidence="9">
    <location>
        <begin position="522"/>
        <end position="540"/>
    </location>
</feature>
<reference evidence="12" key="1">
    <citation type="submission" date="2016-11" db="UniProtKB">
        <authorList>
            <consortium name="WormBaseParasite"/>
        </authorList>
    </citation>
    <scope>IDENTIFICATION</scope>
</reference>
<feature type="compositionally biased region" description="Basic and acidic residues" evidence="9">
    <location>
        <begin position="252"/>
        <end position="264"/>
    </location>
</feature>
<evidence type="ECO:0000256" key="7">
    <source>
        <dbReference type="ARBA" id="ARBA00022884"/>
    </source>
</evidence>
<feature type="region of interest" description="Disordered" evidence="9">
    <location>
        <begin position="1"/>
        <end position="31"/>
    </location>
</feature>
<name>A0A1I7YFH5_9BILA</name>
<proteinExistence type="inferred from homology"/>
<evidence type="ECO:0000256" key="6">
    <source>
        <dbReference type="ARBA" id="ARBA00022845"/>
    </source>
</evidence>